<dbReference type="EMBL" id="FOZL01000001">
    <property type="protein sequence ID" value="SFS16974.1"/>
    <property type="molecule type" value="Genomic_DNA"/>
</dbReference>
<dbReference type="AlphaFoldDB" id="A0A1I6MMT5"/>
<organism evidence="2 3">
    <name type="scientific">Granulicella pectinivorans</name>
    <dbReference type="NCBI Taxonomy" id="474950"/>
    <lineage>
        <taxon>Bacteria</taxon>
        <taxon>Pseudomonadati</taxon>
        <taxon>Acidobacteriota</taxon>
        <taxon>Terriglobia</taxon>
        <taxon>Terriglobales</taxon>
        <taxon>Acidobacteriaceae</taxon>
        <taxon>Granulicella</taxon>
    </lineage>
</organism>
<gene>
    <name evidence="2" type="ORF">SAMN05421771_3016</name>
</gene>
<evidence type="ECO:0000256" key="1">
    <source>
        <dbReference type="SAM" id="MobiDB-lite"/>
    </source>
</evidence>
<dbReference type="Proteomes" id="UP000199024">
    <property type="component" value="Unassembled WGS sequence"/>
</dbReference>
<proteinExistence type="predicted"/>
<name>A0A1I6MMT5_9BACT</name>
<accession>A0A1I6MMT5</accession>
<evidence type="ECO:0000313" key="2">
    <source>
        <dbReference type="EMBL" id="SFS16974.1"/>
    </source>
</evidence>
<reference evidence="2 3" key="1">
    <citation type="submission" date="2016-10" db="EMBL/GenBank/DDBJ databases">
        <authorList>
            <person name="de Groot N.N."/>
        </authorList>
    </citation>
    <scope>NUCLEOTIDE SEQUENCE [LARGE SCALE GENOMIC DNA]</scope>
    <source>
        <strain evidence="2 3">DSM 21001</strain>
    </source>
</reference>
<feature type="region of interest" description="Disordered" evidence="1">
    <location>
        <begin position="33"/>
        <end position="168"/>
    </location>
</feature>
<protein>
    <submittedName>
        <fullName evidence="2">Uncharacterized protein</fullName>
    </submittedName>
</protein>
<evidence type="ECO:0000313" key="3">
    <source>
        <dbReference type="Proteomes" id="UP000199024"/>
    </source>
</evidence>
<feature type="compositionally biased region" description="Polar residues" evidence="1">
    <location>
        <begin position="80"/>
        <end position="90"/>
    </location>
</feature>
<feature type="compositionally biased region" description="Basic and acidic residues" evidence="1">
    <location>
        <begin position="69"/>
        <end position="78"/>
    </location>
</feature>
<dbReference type="STRING" id="474950.SAMN05421771_3016"/>
<sequence length="168" mass="18539">MGILYAISILAFSALLWAALSVARHVRLSQPVDEAPLPPARKPSTGERPFLEPESTAPPSAPAPARPFEFFDPREFKLHPTQNQIQTPVQTRPFISPVTPPTVTPAVAGELQTHDLPIHGVRRPPRKPAPPRVSDRLDWAYFNKDLGDLNDPEPANRATPNRSNIKQA</sequence>
<keyword evidence="3" id="KW-1185">Reference proteome</keyword>
<feature type="compositionally biased region" description="Polar residues" evidence="1">
    <location>
        <begin position="158"/>
        <end position="168"/>
    </location>
</feature>
<dbReference type="RefSeq" id="WP_089840155.1">
    <property type="nucleotide sequence ID" value="NZ_FOZL01000001.1"/>
</dbReference>